<protein>
    <recommendedName>
        <fullName evidence="4">Bacteriophage holin of superfamily 6 (Holin_LLH)</fullName>
    </recommendedName>
</protein>
<keyword evidence="1" id="KW-0812">Transmembrane</keyword>
<sequence length="111" mass="12081">MDTILAAMMPYILELLGLIITCLIGWMAARFHARTGVEIDARHREALHQAIMSGIRAALARGKSHPDNIAEEVTAYVTRSVPGAMKRLAPPPEVLGNLISGKVREVLGRGR</sequence>
<evidence type="ECO:0000313" key="2">
    <source>
        <dbReference type="EMBL" id="MFD1913788.1"/>
    </source>
</evidence>
<dbReference type="Proteomes" id="UP001597353">
    <property type="component" value="Unassembled WGS sequence"/>
</dbReference>
<dbReference type="RefSeq" id="WP_390264238.1">
    <property type="nucleotide sequence ID" value="NZ_JBHUGH010000013.1"/>
</dbReference>
<feature type="transmembrane region" description="Helical" evidence="1">
    <location>
        <begin position="6"/>
        <end position="29"/>
    </location>
</feature>
<reference evidence="3" key="1">
    <citation type="journal article" date="2019" name="Int. J. Syst. Evol. Microbiol.">
        <title>The Global Catalogue of Microorganisms (GCM) 10K type strain sequencing project: providing services to taxonomists for standard genome sequencing and annotation.</title>
        <authorList>
            <consortium name="The Broad Institute Genomics Platform"/>
            <consortium name="The Broad Institute Genome Sequencing Center for Infectious Disease"/>
            <person name="Wu L."/>
            <person name="Ma J."/>
        </authorList>
    </citation>
    <scope>NUCLEOTIDE SEQUENCE [LARGE SCALE GENOMIC DNA]</scope>
    <source>
        <strain evidence="3">CGMCC 4.7242</strain>
    </source>
</reference>
<proteinExistence type="predicted"/>
<comment type="caution">
    <text evidence="2">The sequence shown here is derived from an EMBL/GenBank/DDBJ whole genome shotgun (WGS) entry which is preliminary data.</text>
</comment>
<keyword evidence="1" id="KW-1133">Transmembrane helix</keyword>
<name>A0ABW4S9K4_9RHOB</name>
<evidence type="ECO:0000256" key="1">
    <source>
        <dbReference type="SAM" id="Phobius"/>
    </source>
</evidence>
<evidence type="ECO:0000313" key="3">
    <source>
        <dbReference type="Proteomes" id="UP001597353"/>
    </source>
</evidence>
<accession>A0ABW4S9K4</accession>
<evidence type="ECO:0008006" key="4">
    <source>
        <dbReference type="Google" id="ProtNLM"/>
    </source>
</evidence>
<keyword evidence="1" id="KW-0472">Membrane</keyword>
<gene>
    <name evidence="2" type="ORF">ACFSGJ_16360</name>
</gene>
<organism evidence="2 3">
    <name type="scientific">Halodurantibacterium flavum</name>
    <dbReference type="NCBI Taxonomy" id="1382802"/>
    <lineage>
        <taxon>Bacteria</taxon>
        <taxon>Pseudomonadati</taxon>
        <taxon>Pseudomonadota</taxon>
        <taxon>Alphaproteobacteria</taxon>
        <taxon>Rhodobacterales</taxon>
        <taxon>Paracoccaceae</taxon>
        <taxon>Halodurantibacterium</taxon>
    </lineage>
</organism>
<keyword evidence="3" id="KW-1185">Reference proteome</keyword>
<dbReference type="EMBL" id="JBHUGH010000013">
    <property type="protein sequence ID" value="MFD1913788.1"/>
    <property type="molecule type" value="Genomic_DNA"/>
</dbReference>